<dbReference type="PANTHER" id="PTHR30319">
    <property type="entry name" value="PHENYLACETIC ACID REGULATOR-RELATED TRANSCRIPTIONAL REPRESSOR"/>
    <property type="match status" value="1"/>
</dbReference>
<dbReference type="InterPro" id="IPR012906">
    <property type="entry name" value="PaaX-like_N"/>
</dbReference>
<accession>A0A2T1AGU6</accession>
<feature type="domain" description="Transcriptional repressor PaaX-like C-terminal" evidence="3">
    <location>
        <begin position="210"/>
        <end position="256"/>
    </location>
</feature>
<evidence type="ECO:0000256" key="1">
    <source>
        <dbReference type="SAM" id="MobiDB-lite"/>
    </source>
</evidence>
<sequence>MTTNAHDWFTAAVEALAEPQGQRVWSIIVSFLGDMAQDDGAGISSAALTRVITPLGIKPEAIRVALHRLRKDGWTDSKRRGRGSVHFLTPHGRVQSAQVTPRIYDPTACTTAEWHMLIAAPPSGLELLDALSEGAPDGVIRVNRHTGLAPGPAPAPMSDLLIANARIEHVPTWLQEELFPAPLRQSCASLDAALAPHGTPPALDPLRRACLRTLLVHRWRRIVLRHPRLPVQFHPTDWTGESCRTKVFELLEQLPQPSLSELETAEPLPMTLDIPPPPDAAH</sequence>
<protein>
    <submittedName>
        <fullName evidence="4">PaaX family transcriptional regulator</fullName>
    </submittedName>
</protein>
<dbReference type="InterPro" id="IPR011965">
    <property type="entry name" value="PaaX_trns_reg"/>
</dbReference>
<dbReference type="PANTHER" id="PTHR30319:SF1">
    <property type="entry name" value="TRANSCRIPTIONAL REPRESSOR PAAX"/>
    <property type="match status" value="1"/>
</dbReference>
<dbReference type="Gene3D" id="3.30.70.2670">
    <property type="match status" value="1"/>
</dbReference>
<organism evidence="4 5">
    <name type="scientific">Tritonibacter scottomollicae</name>
    <name type="common">Epibacterium scottomollicae</name>
    <dbReference type="NCBI Taxonomy" id="483013"/>
    <lineage>
        <taxon>Bacteria</taxon>
        <taxon>Pseudomonadati</taxon>
        <taxon>Pseudomonadota</taxon>
        <taxon>Alphaproteobacteria</taxon>
        <taxon>Rhodobacterales</taxon>
        <taxon>Paracoccaceae</taxon>
        <taxon>Tritonibacter</taxon>
    </lineage>
</organism>
<proteinExistence type="predicted"/>
<dbReference type="GO" id="GO:0006351">
    <property type="term" value="P:DNA-templated transcription"/>
    <property type="evidence" value="ECO:0007669"/>
    <property type="project" value="InterPro"/>
</dbReference>
<dbReference type="InterPro" id="IPR036388">
    <property type="entry name" value="WH-like_DNA-bd_sf"/>
</dbReference>
<dbReference type="Pfam" id="PF08223">
    <property type="entry name" value="PaaX_C"/>
    <property type="match status" value="1"/>
</dbReference>
<reference evidence="4 5" key="1">
    <citation type="submission" date="2018-03" db="EMBL/GenBank/DDBJ databases">
        <title>Genomic Encyclopedia of Archaeal and Bacterial Type Strains, Phase II (KMG-II): from individual species to whole genera.</title>
        <authorList>
            <person name="Goeker M."/>
        </authorList>
    </citation>
    <scope>NUCLEOTIDE SEQUENCE [LARGE SCALE GENOMIC DNA]</scope>
    <source>
        <strain evidence="4 5">DSM 25328</strain>
    </source>
</reference>
<gene>
    <name evidence="4" type="ORF">CLV89_10680</name>
</gene>
<evidence type="ECO:0000313" key="5">
    <source>
        <dbReference type="Proteomes" id="UP000237718"/>
    </source>
</evidence>
<dbReference type="OrthoDB" id="2270427at2"/>
<feature type="region of interest" description="Disordered" evidence="1">
    <location>
        <begin position="259"/>
        <end position="282"/>
    </location>
</feature>
<dbReference type="InterPro" id="IPR013225">
    <property type="entry name" value="PaaX_C"/>
</dbReference>
<name>A0A2T1AGU6_TRISK</name>
<dbReference type="EMBL" id="PVUF01000006">
    <property type="protein sequence ID" value="PRZ47548.1"/>
    <property type="molecule type" value="Genomic_DNA"/>
</dbReference>
<dbReference type="RefSeq" id="WP_106163815.1">
    <property type="nucleotide sequence ID" value="NZ_PVUF01000006.1"/>
</dbReference>
<evidence type="ECO:0000259" key="2">
    <source>
        <dbReference type="Pfam" id="PF07848"/>
    </source>
</evidence>
<evidence type="ECO:0000259" key="3">
    <source>
        <dbReference type="Pfam" id="PF08223"/>
    </source>
</evidence>
<dbReference type="Proteomes" id="UP000237718">
    <property type="component" value="Unassembled WGS sequence"/>
</dbReference>
<dbReference type="Gene3D" id="1.20.58.1460">
    <property type="match status" value="1"/>
</dbReference>
<dbReference type="Gene3D" id="1.10.10.10">
    <property type="entry name" value="Winged helix-like DNA-binding domain superfamily/Winged helix DNA-binding domain"/>
    <property type="match status" value="1"/>
</dbReference>
<dbReference type="Pfam" id="PF07848">
    <property type="entry name" value="PaaX"/>
    <property type="match status" value="1"/>
</dbReference>
<dbReference type="PIRSF" id="PIRSF020623">
    <property type="entry name" value="PaaX"/>
    <property type="match status" value="1"/>
</dbReference>
<comment type="caution">
    <text evidence="4">The sequence shown here is derived from an EMBL/GenBank/DDBJ whole genome shotgun (WGS) entry which is preliminary data.</text>
</comment>
<feature type="domain" description="Transcriptional repressor PaaX-like N-terminal" evidence="2">
    <location>
        <begin position="25"/>
        <end position="90"/>
    </location>
</feature>
<dbReference type="AlphaFoldDB" id="A0A2T1AGU6"/>
<evidence type="ECO:0000313" key="4">
    <source>
        <dbReference type="EMBL" id="PRZ47548.1"/>
    </source>
</evidence>